<protein>
    <recommendedName>
        <fullName evidence="3">Methyltransferase type 11 domain-containing protein</fullName>
    </recommendedName>
</protein>
<feature type="signal peptide" evidence="1">
    <location>
        <begin position="1"/>
        <end position="22"/>
    </location>
</feature>
<name>A0A7S4FBV9_CHRCT</name>
<gene>
    <name evidence="2" type="ORF">PCAR00345_LOCUS38035</name>
</gene>
<evidence type="ECO:0000313" key="2">
    <source>
        <dbReference type="EMBL" id="CAE0785327.1"/>
    </source>
</evidence>
<dbReference type="EMBL" id="HBIZ01061233">
    <property type="protein sequence ID" value="CAE0785327.1"/>
    <property type="molecule type" value="Transcribed_RNA"/>
</dbReference>
<dbReference type="AlphaFoldDB" id="A0A7S4FBV9"/>
<accession>A0A7S4FBV9</accession>
<feature type="chain" id="PRO_5031269835" description="Methyltransferase type 11 domain-containing protein" evidence="1">
    <location>
        <begin position="23"/>
        <end position="340"/>
    </location>
</feature>
<reference evidence="2" key="1">
    <citation type="submission" date="2021-01" db="EMBL/GenBank/DDBJ databases">
        <authorList>
            <person name="Corre E."/>
            <person name="Pelletier E."/>
            <person name="Niang G."/>
            <person name="Scheremetjew M."/>
            <person name="Finn R."/>
            <person name="Kale V."/>
            <person name="Holt S."/>
            <person name="Cochrane G."/>
            <person name="Meng A."/>
            <person name="Brown T."/>
            <person name="Cohen L."/>
        </authorList>
    </citation>
    <scope>NUCLEOTIDE SEQUENCE</scope>
    <source>
        <strain evidence="2">CCMP645</strain>
    </source>
</reference>
<organism evidence="2">
    <name type="scientific">Chrysotila carterae</name>
    <name type="common">Marine alga</name>
    <name type="synonym">Syracosphaera carterae</name>
    <dbReference type="NCBI Taxonomy" id="13221"/>
    <lineage>
        <taxon>Eukaryota</taxon>
        <taxon>Haptista</taxon>
        <taxon>Haptophyta</taxon>
        <taxon>Prymnesiophyceae</taxon>
        <taxon>Isochrysidales</taxon>
        <taxon>Isochrysidaceae</taxon>
        <taxon>Chrysotila</taxon>
    </lineage>
</organism>
<sequence length="340" mass="38232">MNAAYRIQRLLTLFHFLVCNLALDLNDEASCQALFRNKSEAAFWPPPKTIPPELLSSYSMNGSVKVFDWYLKHKANGRASTWHVPAFKKYIHSCRQEVAEMKENDQAWILAPVPKGPKTAEASELAGTDSKTVVKKPQCECYGSHVCLQTLLQFQSSIQGSRVIIIGSQSFWAEAHMVAFGASYVVTYEYQQTLFDAPLNLRTNWSYVHPSDAASQYLSGQWEPVDIAFSFSSLEHDGLGRYGDPLNPDGDLQSIQKVACLMRPGGLFFLGLPSGYDAVVWNAHRIYGSHRLQQVFNGWELVTFVGVVDTFNKPDNTKTFNRPSMSNSIVYVMRKPKKQA</sequence>
<proteinExistence type="predicted"/>
<evidence type="ECO:0000256" key="1">
    <source>
        <dbReference type="SAM" id="SignalP"/>
    </source>
</evidence>
<dbReference type="InterPro" id="IPR004951">
    <property type="entry name" value="DUF268_CAE_spp"/>
</dbReference>
<evidence type="ECO:0008006" key="3">
    <source>
        <dbReference type="Google" id="ProtNLM"/>
    </source>
</evidence>
<keyword evidence="1" id="KW-0732">Signal</keyword>
<dbReference type="Pfam" id="PF03269">
    <property type="entry name" value="DUF268"/>
    <property type="match status" value="1"/>
</dbReference>